<organism evidence="2 3">
    <name type="scientific">Malus domestica</name>
    <name type="common">Apple</name>
    <name type="synonym">Pyrus malus</name>
    <dbReference type="NCBI Taxonomy" id="3750"/>
    <lineage>
        <taxon>Eukaryota</taxon>
        <taxon>Viridiplantae</taxon>
        <taxon>Streptophyta</taxon>
        <taxon>Embryophyta</taxon>
        <taxon>Tracheophyta</taxon>
        <taxon>Spermatophyta</taxon>
        <taxon>Magnoliopsida</taxon>
        <taxon>eudicotyledons</taxon>
        <taxon>Gunneridae</taxon>
        <taxon>Pentapetalae</taxon>
        <taxon>rosids</taxon>
        <taxon>fabids</taxon>
        <taxon>Rosales</taxon>
        <taxon>Rosaceae</taxon>
        <taxon>Amygdaloideae</taxon>
        <taxon>Maleae</taxon>
        <taxon>Malus</taxon>
    </lineage>
</organism>
<accession>A0A498J174</accession>
<name>A0A498J174_MALDO</name>
<sequence length="241" mass="27255">MAFVWKKIMFSLKRLKSKRGDESKEVAKDPYNLKRPASALFVVIFIQGGCFWLKFFKIYIPLCFDFLTSWCFKDTTHILITLSLLPVNFIILFNYSGENLRPKLFLFFQFLLLLGCLHSNYVMNSSPNISSSDCIIFMCRELSFYAIIYSKIEGGDGIVALSHSLPLDFTLFTKILAELHGLGGLSESHSISRYLQQNREVWASIGAGLEGQFCPVRLRQIGVGLGLLSFSEGFGDGRPCL</sequence>
<feature type="transmembrane region" description="Helical" evidence="1">
    <location>
        <begin position="104"/>
        <end position="123"/>
    </location>
</feature>
<evidence type="ECO:0000313" key="2">
    <source>
        <dbReference type="EMBL" id="RXH89016.1"/>
    </source>
</evidence>
<comment type="caution">
    <text evidence="2">The sequence shown here is derived from an EMBL/GenBank/DDBJ whole genome shotgun (WGS) entry which is preliminary data.</text>
</comment>
<keyword evidence="1" id="KW-0472">Membrane</keyword>
<protein>
    <submittedName>
        <fullName evidence="2">Uncharacterized protein</fullName>
    </submittedName>
</protein>
<feature type="transmembrane region" description="Helical" evidence="1">
    <location>
        <begin position="37"/>
        <end position="56"/>
    </location>
</feature>
<gene>
    <name evidence="2" type="ORF">DVH24_000615</name>
</gene>
<dbReference type="EMBL" id="RDQH01000335">
    <property type="protein sequence ID" value="RXH89016.1"/>
    <property type="molecule type" value="Genomic_DNA"/>
</dbReference>
<proteinExistence type="predicted"/>
<evidence type="ECO:0000256" key="1">
    <source>
        <dbReference type="SAM" id="Phobius"/>
    </source>
</evidence>
<keyword evidence="1" id="KW-1133">Transmembrane helix</keyword>
<keyword evidence="3" id="KW-1185">Reference proteome</keyword>
<feature type="transmembrane region" description="Helical" evidence="1">
    <location>
        <begin position="76"/>
        <end position="97"/>
    </location>
</feature>
<reference evidence="2 3" key="1">
    <citation type="submission" date="2018-10" db="EMBL/GenBank/DDBJ databases">
        <title>A high-quality apple genome assembly.</title>
        <authorList>
            <person name="Hu J."/>
        </authorList>
    </citation>
    <scope>NUCLEOTIDE SEQUENCE [LARGE SCALE GENOMIC DNA]</scope>
    <source>
        <strain evidence="3">cv. HFTH1</strain>
        <tissue evidence="2">Young leaf</tissue>
    </source>
</reference>
<dbReference type="Proteomes" id="UP000290289">
    <property type="component" value="Chromosome 9"/>
</dbReference>
<keyword evidence="1" id="KW-0812">Transmembrane</keyword>
<evidence type="ECO:0000313" key="3">
    <source>
        <dbReference type="Proteomes" id="UP000290289"/>
    </source>
</evidence>
<dbReference type="AlphaFoldDB" id="A0A498J174"/>